<dbReference type="KEGG" id="sus:Acid_1128"/>
<dbReference type="Pfam" id="PF13374">
    <property type="entry name" value="TPR_10"/>
    <property type="match status" value="1"/>
</dbReference>
<dbReference type="Gene3D" id="1.25.40.10">
    <property type="entry name" value="Tetratricopeptide repeat domain"/>
    <property type="match status" value="2"/>
</dbReference>
<feature type="transmembrane region" description="Helical" evidence="6">
    <location>
        <begin position="375"/>
        <end position="396"/>
    </location>
</feature>
<dbReference type="OrthoDB" id="9801841at2"/>
<dbReference type="PANTHER" id="PTHR43289:SF34">
    <property type="entry name" value="SERINE_THREONINE-PROTEIN KINASE YBDM-RELATED"/>
    <property type="match status" value="1"/>
</dbReference>
<evidence type="ECO:0000256" key="2">
    <source>
        <dbReference type="ARBA" id="ARBA00022741"/>
    </source>
</evidence>
<dbReference type="eggNOG" id="COG0515">
    <property type="taxonomic scope" value="Bacteria"/>
</dbReference>
<evidence type="ECO:0000256" key="6">
    <source>
        <dbReference type="SAM" id="Phobius"/>
    </source>
</evidence>
<dbReference type="SUPFAM" id="SSF56112">
    <property type="entry name" value="Protein kinase-like (PK-like)"/>
    <property type="match status" value="1"/>
</dbReference>
<dbReference type="PANTHER" id="PTHR43289">
    <property type="entry name" value="MITOGEN-ACTIVATED PROTEIN KINASE KINASE KINASE 20-RELATED"/>
    <property type="match status" value="1"/>
</dbReference>
<dbReference type="SMART" id="SM00028">
    <property type="entry name" value="TPR"/>
    <property type="match status" value="6"/>
</dbReference>
<dbReference type="GO" id="GO:0005524">
    <property type="term" value="F:ATP binding"/>
    <property type="evidence" value="ECO:0007669"/>
    <property type="project" value="UniProtKB-UniRule"/>
</dbReference>
<feature type="binding site" evidence="5">
    <location>
        <position position="110"/>
    </location>
    <ligand>
        <name>ATP</name>
        <dbReference type="ChEBI" id="CHEBI:30616"/>
    </ligand>
</feature>
<accession>Q02A04</accession>
<dbReference type="InterPro" id="IPR019734">
    <property type="entry name" value="TPR_rpt"/>
</dbReference>
<gene>
    <name evidence="8" type="ordered locus">Acid_1128</name>
</gene>
<keyword evidence="4 5" id="KW-0067">ATP-binding</keyword>
<keyword evidence="3 8" id="KW-0418">Kinase</keyword>
<keyword evidence="1" id="KW-0808">Transferase</keyword>
<dbReference type="GO" id="GO:0004674">
    <property type="term" value="F:protein serine/threonine kinase activity"/>
    <property type="evidence" value="ECO:0007669"/>
    <property type="project" value="UniProtKB-KW"/>
</dbReference>
<keyword evidence="8" id="KW-0723">Serine/threonine-protein kinase</keyword>
<evidence type="ECO:0000256" key="3">
    <source>
        <dbReference type="ARBA" id="ARBA00022777"/>
    </source>
</evidence>
<evidence type="ECO:0000259" key="7">
    <source>
        <dbReference type="PROSITE" id="PS50011"/>
    </source>
</evidence>
<dbReference type="PROSITE" id="PS00108">
    <property type="entry name" value="PROTEIN_KINASE_ST"/>
    <property type="match status" value="1"/>
</dbReference>
<dbReference type="InterPro" id="IPR008271">
    <property type="entry name" value="Ser/Thr_kinase_AS"/>
</dbReference>
<organism evidence="8">
    <name type="scientific">Solibacter usitatus (strain Ellin6076)</name>
    <dbReference type="NCBI Taxonomy" id="234267"/>
    <lineage>
        <taxon>Bacteria</taxon>
        <taxon>Pseudomonadati</taxon>
        <taxon>Acidobacteriota</taxon>
        <taxon>Terriglobia</taxon>
        <taxon>Bryobacterales</taxon>
        <taxon>Solibacteraceae</taxon>
        <taxon>Candidatus Solibacter</taxon>
    </lineage>
</organism>
<dbReference type="Gene3D" id="1.10.510.10">
    <property type="entry name" value="Transferase(Phosphotransferase) domain 1"/>
    <property type="match status" value="1"/>
</dbReference>
<dbReference type="CDD" id="cd14014">
    <property type="entry name" value="STKc_PknB_like"/>
    <property type="match status" value="1"/>
</dbReference>
<keyword evidence="2 5" id="KW-0547">Nucleotide-binding</keyword>
<dbReference type="SUPFAM" id="SSF48452">
    <property type="entry name" value="TPR-like"/>
    <property type="match status" value="1"/>
</dbReference>
<dbReference type="InterPro" id="IPR011990">
    <property type="entry name" value="TPR-like_helical_dom_sf"/>
</dbReference>
<dbReference type="InterPro" id="IPR000719">
    <property type="entry name" value="Prot_kinase_dom"/>
</dbReference>
<keyword evidence="6" id="KW-0472">Membrane</keyword>
<feature type="domain" description="Protein kinase" evidence="7">
    <location>
        <begin position="79"/>
        <end position="350"/>
    </location>
</feature>
<dbReference type="AlphaFoldDB" id="Q02A04"/>
<name>Q02A04_SOLUE</name>
<proteinExistence type="predicted"/>
<evidence type="ECO:0000313" key="8">
    <source>
        <dbReference type="EMBL" id="ABJ82122.1"/>
    </source>
</evidence>
<evidence type="ECO:0000256" key="4">
    <source>
        <dbReference type="ARBA" id="ARBA00022840"/>
    </source>
</evidence>
<dbReference type="Pfam" id="PF00069">
    <property type="entry name" value="Pkinase"/>
    <property type="match status" value="1"/>
</dbReference>
<keyword evidence="6" id="KW-0812">Transmembrane</keyword>
<dbReference type="InterPro" id="IPR017441">
    <property type="entry name" value="Protein_kinase_ATP_BS"/>
</dbReference>
<dbReference type="InParanoid" id="Q02A04"/>
<dbReference type="PROSITE" id="PS50011">
    <property type="entry name" value="PROTEIN_KINASE_DOM"/>
    <property type="match status" value="1"/>
</dbReference>
<dbReference type="InterPro" id="IPR011009">
    <property type="entry name" value="Kinase-like_dom_sf"/>
</dbReference>
<dbReference type="SMART" id="SM00220">
    <property type="entry name" value="S_TKc"/>
    <property type="match status" value="1"/>
</dbReference>
<reference evidence="8" key="1">
    <citation type="submission" date="2006-10" db="EMBL/GenBank/DDBJ databases">
        <title>Complete sequence of Solibacter usitatus Ellin6076.</title>
        <authorList>
            <consortium name="US DOE Joint Genome Institute"/>
            <person name="Copeland A."/>
            <person name="Lucas S."/>
            <person name="Lapidus A."/>
            <person name="Barry K."/>
            <person name="Detter J.C."/>
            <person name="Glavina del Rio T."/>
            <person name="Hammon N."/>
            <person name="Israni S."/>
            <person name="Dalin E."/>
            <person name="Tice H."/>
            <person name="Pitluck S."/>
            <person name="Thompson L.S."/>
            <person name="Brettin T."/>
            <person name="Bruce D."/>
            <person name="Han C."/>
            <person name="Tapia R."/>
            <person name="Gilna P."/>
            <person name="Schmutz J."/>
            <person name="Larimer F."/>
            <person name="Land M."/>
            <person name="Hauser L."/>
            <person name="Kyrpides N."/>
            <person name="Mikhailova N."/>
            <person name="Janssen P.H."/>
            <person name="Kuske C.R."/>
            <person name="Richardson P."/>
        </authorList>
    </citation>
    <scope>NUCLEOTIDE SEQUENCE</scope>
    <source>
        <strain evidence="8">Ellin6076</strain>
    </source>
</reference>
<dbReference type="EMBL" id="CP000473">
    <property type="protein sequence ID" value="ABJ82122.1"/>
    <property type="molecule type" value="Genomic_DNA"/>
</dbReference>
<dbReference type="PROSITE" id="PS00107">
    <property type="entry name" value="PROTEIN_KINASE_ATP"/>
    <property type="match status" value="1"/>
</dbReference>
<protein>
    <submittedName>
        <fullName evidence="8">Serine/threonine protein kinase with TPR repeats</fullName>
    </submittedName>
</protein>
<dbReference type="HOGENOM" id="CLU_007799_0_0_0"/>
<evidence type="ECO:0000256" key="5">
    <source>
        <dbReference type="PROSITE-ProRule" id="PRU10141"/>
    </source>
</evidence>
<keyword evidence="6" id="KW-1133">Transmembrane helix</keyword>
<evidence type="ECO:0000256" key="1">
    <source>
        <dbReference type="ARBA" id="ARBA00022679"/>
    </source>
</evidence>
<dbReference type="STRING" id="234267.Acid_1128"/>
<dbReference type="Gene3D" id="3.30.200.20">
    <property type="entry name" value="Phosphorylase Kinase, domain 1"/>
    <property type="match status" value="1"/>
</dbReference>
<dbReference type="eggNOG" id="COG0457">
    <property type="taxonomic scope" value="Bacteria"/>
</dbReference>
<sequence length="817" mass="89175">MTGARWSEVKAVLSSVLETDPAGRAVRLGELCGGDAELRASVEALVALETRAGDLLNTGAAPGAALRAGEAAPEAIGPYRVLRQIGRGGMGVVYLGARADGEYQKQVAIKLITSGWRDAGLERRFRRERQILAQLDHPGIARLLDGGSTADGQPYFVMEYIEGLGLLEYCARHELDIKQRLTLFLAVCDAVGYAHQRLIVHRDLKPGNILVTTEGAPRLLDFGLARVLERDAASEEATQGIPLMTPAYASPEQVRGEPDAVPGDVYSLGVILYELLAGRRPYEVKTGSLLEMARAICEQEPAPLSQGASGSLARRLVGDLENIAAKALAKDACRRYPSVGELAADLRRHLEGRPVHARTATFGYRVGKALRRHRVAIPAAALAAVLVLGFAGATWWEARRAERRFQQVRSLASSVMFELHDSIQRLPGSITARELLVRRALEYLESLSREAGDRPDLQRDVALGYARIAEVEGFMGESNLGRVQASLASYRKAEAMLDRLVRRTPADPRLRHEYNEVANRLAGQLSSTGDLNSAKELTRKNVAFAEASVQADQGNTTALGDLSATLSALADLYADQQRYADAIPVRQRVEQLTAKLAELRPESDETRRNLALARKRLGALYGVMKRYEECRAEYEQARAIDEQRAAASPMESRAALDLSYDYSDLGWVAARMQHYPEALSAHRRALALRTAAAQADPKDRRAASAVASSTNRIGALLHKMGDLPGSLEMLGRALALREELVKRAASDWQAARELADAHIDIAETLADMKNPARAIAEFERGRAIYGELSARGVLGPADARFMREVEAEEAKVRLVAR</sequence>